<proteinExistence type="inferred from homology"/>
<keyword evidence="8" id="KW-0963">Cytoplasm</keyword>
<keyword evidence="11" id="KW-1185">Reference proteome</keyword>
<keyword evidence="6 8" id="KW-0443">Lipid metabolism</keyword>
<dbReference type="EC" id="2.7.8.7" evidence="8"/>
<evidence type="ECO:0000256" key="6">
    <source>
        <dbReference type="ARBA" id="ARBA00023098"/>
    </source>
</evidence>
<dbReference type="InterPro" id="IPR002582">
    <property type="entry name" value="ACPS"/>
</dbReference>
<dbReference type="Gene3D" id="3.90.470.20">
    <property type="entry name" value="4'-phosphopantetheinyl transferase domain"/>
    <property type="match status" value="1"/>
</dbReference>
<dbReference type="InterPro" id="IPR008278">
    <property type="entry name" value="4-PPantetheinyl_Trfase_dom"/>
</dbReference>
<evidence type="ECO:0000313" key="10">
    <source>
        <dbReference type="EMBL" id="MBC8531501.1"/>
    </source>
</evidence>
<comment type="similarity">
    <text evidence="8">Belongs to the P-Pant transferase superfamily. AcpS family.</text>
</comment>
<dbReference type="GO" id="GO:0000287">
    <property type="term" value="F:magnesium ion binding"/>
    <property type="evidence" value="ECO:0007669"/>
    <property type="project" value="UniProtKB-UniRule"/>
</dbReference>
<keyword evidence="5 8" id="KW-0460">Magnesium</keyword>
<dbReference type="RefSeq" id="WP_249316111.1">
    <property type="nucleotide sequence ID" value="NZ_JACRSR010000002.1"/>
</dbReference>
<accession>A0A926HQQ9</accession>
<comment type="catalytic activity">
    <reaction evidence="8">
        <text>apo-[ACP] + CoA = holo-[ACP] + adenosine 3',5'-bisphosphate + H(+)</text>
        <dbReference type="Rhea" id="RHEA:12068"/>
        <dbReference type="Rhea" id="RHEA-COMP:9685"/>
        <dbReference type="Rhea" id="RHEA-COMP:9690"/>
        <dbReference type="ChEBI" id="CHEBI:15378"/>
        <dbReference type="ChEBI" id="CHEBI:29999"/>
        <dbReference type="ChEBI" id="CHEBI:57287"/>
        <dbReference type="ChEBI" id="CHEBI:58343"/>
        <dbReference type="ChEBI" id="CHEBI:64479"/>
        <dbReference type="EC" id="2.7.8.7"/>
    </reaction>
</comment>
<comment type="cofactor">
    <cofactor evidence="8">
        <name>Mg(2+)</name>
        <dbReference type="ChEBI" id="CHEBI:18420"/>
    </cofactor>
</comment>
<dbReference type="GO" id="GO:0005737">
    <property type="term" value="C:cytoplasm"/>
    <property type="evidence" value="ECO:0007669"/>
    <property type="project" value="UniProtKB-SubCell"/>
</dbReference>
<protein>
    <recommendedName>
        <fullName evidence="8">Holo-[acyl-carrier-protein] synthase</fullName>
        <shortName evidence="8">Holo-ACP synthase</shortName>
        <ecNumber evidence="8">2.7.8.7</ecNumber>
    </recommendedName>
    <alternativeName>
        <fullName evidence="8">4'-phosphopantetheinyl transferase AcpS</fullName>
    </alternativeName>
</protein>
<dbReference type="Proteomes" id="UP000623172">
    <property type="component" value="Unassembled WGS sequence"/>
</dbReference>
<dbReference type="Pfam" id="PF01648">
    <property type="entry name" value="ACPS"/>
    <property type="match status" value="1"/>
</dbReference>
<evidence type="ECO:0000256" key="2">
    <source>
        <dbReference type="ARBA" id="ARBA00022679"/>
    </source>
</evidence>
<dbReference type="GO" id="GO:0006633">
    <property type="term" value="P:fatty acid biosynthetic process"/>
    <property type="evidence" value="ECO:0007669"/>
    <property type="project" value="UniProtKB-UniRule"/>
</dbReference>
<keyword evidence="7 8" id="KW-0275">Fatty acid biosynthesis</keyword>
<comment type="subcellular location">
    <subcellularLocation>
        <location evidence="8">Cytoplasm</location>
    </subcellularLocation>
</comment>
<dbReference type="HAMAP" id="MF_00101">
    <property type="entry name" value="AcpS"/>
    <property type="match status" value="1"/>
</dbReference>
<reference evidence="10" key="1">
    <citation type="submission" date="2020-08" db="EMBL/GenBank/DDBJ databases">
        <title>Genome public.</title>
        <authorList>
            <person name="Liu C."/>
            <person name="Sun Q."/>
        </authorList>
    </citation>
    <scope>NUCLEOTIDE SEQUENCE</scope>
    <source>
        <strain evidence="10">NSJ-53</strain>
    </source>
</reference>
<organism evidence="10 11">
    <name type="scientific">Gehongia tenuis</name>
    <dbReference type="NCBI Taxonomy" id="2763655"/>
    <lineage>
        <taxon>Bacteria</taxon>
        <taxon>Bacillati</taxon>
        <taxon>Bacillota</taxon>
        <taxon>Clostridia</taxon>
        <taxon>Christensenellales</taxon>
        <taxon>Christensenellaceae</taxon>
        <taxon>Gehongia</taxon>
    </lineage>
</organism>
<keyword evidence="4 8" id="KW-0276">Fatty acid metabolism</keyword>
<evidence type="ECO:0000259" key="9">
    <source>
        <dbReference type="Pfam" id="PF01648"/>
    </source>
</evidence>
<keyword evidence="2 8" id="KW-0808">Transferase</keyword>
<dbReference type="NCBIfam" id="TIGR00556">
    <property type="entry name" value="pantethn_trn"/>
    <property type="match status" value="1"/>
</dbReference>
<evidence type="ECO:0000256" key="1">
    <source>
        <dbReference type="ARBA" id="ARBA00022516"/>
    </source>
</evidence>
<dbReference type="AlphaFoldDB" id="A0A926HQQ9"/>
<feature type="domain" description="4'-phosphopantetheinyl transferase" evidence="9">
    <location>
        <begin position="4"/>
        <end position="93"/>
    </location>
</feature>
<dbReference type="NCBIfam" id="TIGR00516">
    <property type="entry name" value="acpS"/>
    <property type="match status" value="1"/>
</dbReference>
<sequence length="121" mass="12732">MIRGIGIDVLSVDRIARSMENPRFLSRMFTEGEQTKIMRGGPSTAAGIFAAKEAVVKALGTGFDGIAFHDVEVVWSVKGQPEARLTGGAAARLSAVEADRVHLSISHDGGRAVAIAVLEGE</sequence>
<evidence type="ECO:0000256" key="5">
    <source>
        <dbReference type="ARBA" id="ARBA00022842"/>
    </source>
</evidence>
<dbReference type="GO" id="GO:0008897">
    <property type="term" value="F:holo-[acyl-carrier-protein] synthase activity"/>
    <property type="evidence" value="ECO:0007669"/>
    <property type="project" value="UniProtKB-UniRule"/>
</dbReference>
<dbReference type="EMBL" id="JACRSR010000002">
    <property type="protein sequence ID" value="MBC8531501.1"/>
    <property type="molecule type" value="Genomic_DNA"/>
</dbReference>
<comment type="caution">
    <text evidence="10">The sequence shown here is derived from an EMBL/GenBank/DDBJ whole genome shotgun (WGS) entry which is preliminary data.</text>
</comment>
<evidence type="ECO:0000256" key="7">
    <source>
        <dbReference type="ARBA" id="ARBA00023160"/>
    </source>
</evidence>
<gene>
    <name evidence="8 10" type="primary">acpS</name>
    <name evidence="10" type="ORF">H8696_06525</name>
</gene>
<keyword evidence="3 8" id="KW-0479">Metal-binding</keyword>
<evidence type="ECO:0000256" key="8">
    <source>
        <dbReference type="HAMAP-Rule" id="MF_00101"/>
    </source>
</evidence>
<feature type="binding site" evidence="8">
    <location>
        <position position="53"/>
    </location>
    <ligand>
        <name>Mg(2+)</name>
        <dbReference type="ChEBI" id="CHEBI:18420"/>
    </ligand>
</feature>
<evidence type="ECO:0000313" key="11">
    <source>
        <dbReference type="Proteomes" id="UP000623172"/>
    </source>
</evidence>
<feature type="binding site" evidence="8">
    <location>
        <position position="8"/>
    </location>
    <ligand>
        <name>Mg(2+)</name>
        <dbReference type="ChEBI" id="CHEBI:18420"/>
    </ligand>
</feature>
<dbReference type="SUPFAM" id="SSF56214">
    <property type="entry name" value="4'-phosphopantetheinyl transferase"/>
    <property type="match status" value="1"/>
</dbReference>
<dbReference type="InterPro" id="IPR037143">
    <property type="entry name" value="4-PPantetheinyl_Trfase_dom_sf"/>
</dbReference>
<keyword evidence="1 8" id="KW-0444">Lipid biosynthesis</keyword>
<evidence type="ECO:0000256" key="4">
    <source>
        <dbReference type="ARBA" id="ARBA00022832"/>
    </source>
</evidence>
<comment type="function">
    <text evidence="8">Transfers the 4'-phosphopantetheine moiety from coenzyme A to a Ser of acyl-carrier-protein.</text>
</comment>
<dbReference type="InterPro" id="IPR004568">
    <property type="entry name" value="Ppantetheine-prot_Trfase_dom"/>
</dbReference>
<evidence type="ECO:0000256" key="3">
    <source>
        <dbReference type="ARBA" id="ARBA00022723"/>
    </source>
</evidence>
<name>A0A926HQQ9_9FIRM</name>